<evidence type="ECO:0000313" key="3">
    <source>
        <dbReference type="Proteomes" id="UP000706151"/>
    </source>
</evidence>
<evidence type="ECO:0000313" key="2">
    <source>
        <dbReference type="EMBL" id="MBK7956318.1"/>
    </source>
</evidence>
<feature type="region of interest" description="Disordered" evidence="1">
    <location>
        <begin position="560"/>
        <end position="588"/>
    </location>
</feature>
<accession>A0A935TB13</accession>
<dbReference type="InterPro" id="IPR012434">
    <property type="entry name" value="DUF1631"/>
</dbReference>
<comment type="caution">
    <text evidence="2">The sequence shown here is derived from an EMBL/GenBank/DDBJ whole genome shotgun (WGS) entry which is preliminary data.</text>
</comment>
<dbReference type="AlphaFoldDB" id="A0A935TB13"/>
<gene>
    <name evidence="2" type="ORF">IPK02_21535</name>
</gene>
<proteinExistence type="predicted"/>
<name>A0A935TB13_9PROT</name>
<dbReference type="Proteomes" id="UP000706151">
    <property type="component" value="Unassembled WGS sequence"/>
</dbReference>
<protein>
    <submittedName>
        <fullName evidence="2">DUF1631 family protein</fullName>
    </submittedName>
</protein>
<organism evidence="2 3">
    <name type="scientific">Candidatus Accumulibacter affinis</name>
    <dbReference type="NCBI Taxonomy" id="2954384"/>
    <lineage>
        <taxon>Bacteria</taxon>
        <taxon>Pseudomonadati</taxon>
        <taxon>Pseudomonadota</taxon>
        <taxon>Betaproteobacteria</taxon>
        <taxon>Candidatus Accumulibacter</taxon>
    </lineage>
</organism>
<evidence type="ECO:0000256" key="1">
    <source>
        <dbReference type="SAM" id="MobiDB-lite"/>
    </source>
</evidence>
<dbReference type="Pfam" id="PF07793">
    <property type="entry name" value="DUF1631"/>
    <property type="match status" value="1"/>
</dbReference>
<dbReference type="EMBL" id="JADJOT010000012">
    <property type="protein sequence ID" value="MBK7956318.1"/>
    <property type="molecule type" value="Genomic_DNA"/>
</dbReference>
<reference evidence="2 3" key="1">
    <citation type="submission" date="2020-10" db="EMBL/GenBank/DDBJ databases">
        <title>Connecting structure to function with the recovery of over 1000 high-quality activated sludge metagenome-assembled genomes encoding full-length rRNA genes using long-read sequencing.</title>
        <authorList>
            <person name="Singleton C.M."/>
            <person name="Petriglieri F."/>
            <person name="Kristensen J.M."/>
            <person name="Kirkegaard R.H."/>
            <person name="Michaelsen T.Y."/>
            <person name="Andersen M.H."/>
            <person name="Karst S.M."/>
            <person name="Dueholm M.S."/>
            <person name="Nielsen P.H."/>
            <person name="Albertsen M."/>
        </authorList>
    </citation>
    <scope>NUCLEOTIDE SEQUENCE [LARGE SCALE GENOMIC DNA]</scope>
    <source>
        <strain evidence="2">Fred_18-Q3-R57-64_BAT3C.720</strain>
    </source>
</reference>
<sequence length="696" mass="74629">MSDRSPPPPTPPAAADRFEVLRASRELFQRRLTEIVKQCGVSEPAVLAAFGQEVGEAHDQLAAASGVRDDSNQAVDLTASRLTLMGDDELELDISISGIGSRLREAGGRTLWRSQLRYMTLLSRPTMSAASNPVGAEAICPGLWVISRQGVRIEQTLALLDRLEQGLTAQLPALYGELDSLLAGYGIQPTPGQYAPLTTRSGKGLQQTGDNRPAPANALLALQQEISQRAEADQIASPLPFSGSGAGRSGNLPLDAAAMVMLRQIVDRLTTLEARSAATSVHGAAAGSASAAPPGAVKTKDLGLPLGKREAIILDTMAMIFEVIFDSPELPDAIKAAIGRLQIPLLKLSIIDPSLFANDQHPARLLINRIARAALGLPHNAGSEHPLCKRIGRLIMAIRDTLEQNDATLDAHLAELEALISERDQAIQLATATHVELVLDHENRQLAAQLSRNWLHRSLAKTSSPVIATFLDKYWSRVMTAAAADGGQQGQRWQQDSTTGDDLIWSVLPKQTAEDRKRLASLASSLLGRIGAGLDAIGVSAEERSSFLNTLFDLQTRALRSQAPPAPAPSATDQRPPEWDAGPPGGPCLLERDGQQVRYLRTPAGARSLPSAAADWQVGDWLRFSVSDQSPMCGLCCWQNPSLGTVLLFNPDWGYAVAIPRAALEQQIHSGRAQVASHMAIFDVAAERALSLLDHR</sequence>